<keyword evidence="3" id="KW-1185">Reference proteome</keyword>
<dbReference type="Proteomes" id="UP000323632">
    <property type="component" value="Unassembled WGS sequence"/>
</dbReference>
<dbReference type="EMBL" id="VWSH01000002">
    <property type="protein sequence ID" value="KAA5534994.1"/>
    <property type="molecule type" value="Genomic_DNA"/>
</dbReference>
<name>A0A5M6CIR6_9BACT</name>
<organism evidence="2 3">
    <name type="scientific">Taibaiella lutea</name>
    <dbReference type="NCBI Taxonomy" id="2608001"/>
    <lineage>
        <taxon>Bacteria</taxon>
        <taxon>Pseudomonadati</taxon>
        <taxon>Bacteroidota</taxon>
        <taxon>Chitinophagia</taxon>
        <taxon>Chitinophagales</taxon>
        <taxon>Chitinophagaceae</taxon>
        <taxon>Taibaiella</taxon>
    </lineage>
</organism>
<reference evidence="2 3" key="1">
    <citation type="submission" date="2019-09" db="EMBL/GenBank/DDBJ databases">
        <title>Genome sequence and assembly of Taibaiella sp.</title>
        <authorList>
            <person name="Chhetri G."/>
        </authorList>
    </citation>
    <scope>NUCLEOTIDE SEQUENCE [LARGE SCALE GENOMIC DNA]</scope>
    <source>
        <strain evidence="2 3">KVB11</strain>
    </source>
</reference>
<comment type="caution">
    <text evidence="2">The sequence shown here is derived from an EMBL/GenBank/DDBJ whole genome shotgun (WGS) entry which is preliminary data.</text>
</comment>
<accession>A0A5M6CIR6</accession>
<proteinExistence type="predicted"/>
<evidence type="ECO:0000313" key="2">
    <source>
        <dbReference type="EMBL" id="KAA5534994.1"/>
    </source>
</evidence>
<dbReference type="InterPro" id="IPR011322">
    <property type="entry name" value="N-reg_PII-like_a/b"/>
</dbReference>
<dbReference type="Gene3D" id="3.30.70.790">
    <property type="entry name" value="UreE, C-terminal domain"/>
    <property type="match status" value="1"/>
</dbReference>
<gene>
    <name evidence="2" type="ORF">F0919_10375</name>
</gene>
<feature type="domain" description="DUF2007" evidence="1">
    <location>
        <begin position="7"/>
        <end position="69"/>
    </location>
</feature>
<evidence type="ECO:0000259" key="1">
    <source>
        <dbReference type="Pfam" id="PF09413"/>
    </source>
</evidence>
<dbReference type="Pfam" id="PF09413">
    <property type="entry name" value="DUF2007"/>
    <property type="match status" value="1"/>
</dbReference>
<dbReference type="SUPFAM" id="SSF54913">
    <property type="entry name" value="GlnB-like"/>
    <property type="match status" value="1"/>
</dbReference>
<sequence>MINLTTLRTFDNYVTAHIIKAKLETEGIEAVLIDENTVTMQWHIANAIGGIKLKVAASDVERALHILETTEQEAIAESQTPGFWDEEDIDQLNPDNRICIHCGSQNTRKDDYDKKPAILSWLLLGFPLFFKSDKWHCFHCGKKF</sequence>
<evidence type="ECO:0000313" key="3">
    <source>
        <dbReference type="Proteomes" id="UP000323632"/>
    </source>
</evidence>
<protein>
    <submittedName>
        <fullName evidence="2">DUF2007 domain-containing protein</fullName>
    </submittedName>
</protein>
<dbReference type="AlphaFoldDB" id="A0A5M6CIR6"/>
<dbReference type="InterPro" id="IPR018551">
    <property type="entry name" value="DUF2007"/>
</dbReference>
<dbReference type="RefSeq" id="WP_150032673.1">
    <property type="nucleotide sequence ID" value="NZ_VWSH01000002.1"/>
</dbReference>